<feature type="signal peptide" evidence="8">
    <location>
        <begin position="1"/>
        <end position="19"/>
    </location>
</feature>
<dbReference type="InterPro" id="IPR049625">
    <property type="entry name" value="Glyco_transf_61_cat"/>
</dbReference>
<dbReference type="Pfam" id="PF04577">
    <property type="entry name" value="Glyco_transf_61"/>
    <property type="match status" value="1"/>
</dbReference>
<name>A0A2G8JNE1_STIJA</name>
<comment type="caution">
    <text evidence="10">The sequence shown here is derived from an EMBL/GenBank/DDBJ whole genome shotgun (WGS) entry which is preliminary data.</text>
</comment>
<dbReference type="AlphaFoldDB" id="A0A2G8JNE1"/>
<dbReference type="GO" id="GO:0005783">
    <property type="term" value="C:endoplasmic reticulum"/>
    <property type="evidence" value="ECO:0007669"/>
    <property type="project" value="TreeGrafter"/>
</dbReference>
<keyword evidence="7" id="KW-0325">Glycoprotein</keyword>
<sequence length="401" mass="45494">MAQHLAFGISVLLLAIASSYFIQQFFKSPVEHRSNSEKVAERTSWLCSGNVSTDRVCRFKNLCYSSRLDKFVAIGVSSTEEKSLMKSELGKALSLTSVVDMKYTCDIVSSPASAIQNGNCVVQIRLCISRRTSDEPTATWEHINNFTEHVRARLAIYPNCNGDDFGIIFRRKTNRIIVNEDEIIRAISEEFGLKIIATSLEENSLTDLIEKASCAKLMIGVHGALLMLMIFLQPQSVVLELFPYGIIPDYKSQYKTLASLPGSNIEYVRWRNMDETNTVTHPENERYFGGIAHLQKETQNKIIESSEVSPKKRLSHPEWRFRLYQDTIVDIPAITKLLGGTYLRKGMQTRKDQSRFFDLIGSVYVFTVRTVKQLMSKTSLNSQLNTNRKRALKTTVITYGN</sequence>
<evidence type="ECO:0000256" key="1">
    <source>
        <dbReference type="ARBA" id="ARBA00004167"/>
    </source>
</evidence>
<comment type="subcellular location">
    <subcellularLocation>
        <location evidence="1">Membrane</location>
        <topology evidence="1">Single-pass membrane protein</topology>
    </subcellularLocation>
</comment>
<evidence type="ECO:0000256" key="8">
    <source>
        <dbReference type="SAM" id="SignalP"/>
    </source>
</evidence>
<evidence type="ECO:0000313" key="11">
    <source>
        <dbReference type="Proteomes" id="UP000230750"/>
    </source>
</evidence>
<evidence type="ECO:0000256" key="4">
    <source>
        <dbReference type="ARBA" id="ARBA00022692"/>
    </source>
</evidence>
<dbReference type="STRING" id="307972.A0A2G8JNE1"/>
<feature type="domain" description="Glycosyltransferase 61 catalytic" evidence="9">
    <location>
        <begin position="139"/>
        <end position="239"/>
    </location>
</feature>
<dbReference type="EMBL" id="MRZV01001525">
    <property type="protein sequence ID" value="PIK37284.1"/>
    <property type="molecule type" value="Genomic_DNA"/>
</dbReference>
<evidence type="ECO:0000256" key="2">
    <source>
        <dbReference type="ARBA" id="ARBA00022676"/>
    </source>
</evidence>
<keyword evidence="3 10" id="KW-0808">Transferase</keyword>
<evidence type="ECO:0000256" key="5">
    <source>
        <dbReference type="ARBA" id="ARBA00022989"/>
    </source>
</evidence>
<dbReference type="Proteomes" id="UP000230750">
    <property type="component" value="Unassembled WGS sequence"/>
</dbReference>
<evidence type="ECO:0000259" key="9">
    <source>
        <dbReference type="Pfam" id="PF04577"/>
    </source>
</evidence>
<gene>
    <name evidence="10" type="ORF">BSL78_25884</name>
</gene>
<keyword evidence="6" id="KW-0472">Membrane</keyword>
<dbReference type="GO" id="GO:0035269">
    <property type="term" value="P:protein O-linked glycosylation via mannose"/>
    <property type="evidence" value="ECO:0007669"/>
    <property type="project" value="TreeGrafter"/>
</dbReference>
<keyword evidence="5" id="KW-1133">Transmembrane helix</keyword>
<organism evidence="10 11">
    <name type="scientific">Stichopus japonicus</name>
    <name type="common">Sea cucumber</name>
    <dbReference type="NCBI Taxonomy" id="307972"/>
    <lineage>
        <taxon>Eukaryota</taxon>
        <taxon>Metazoa</taxon>
        <taxon>Echinodermata</taxon>
        <taxon>Eleutherozoa</taxon>
        <taxon>Echinozoa</taxon>
        <taxon>Holothuroidea</taxon>
        <taxon>Aspidochirotacea</taxon>
        <taxon>Aspidochirotida</taxon>
        <taxon>Stichopodidae</taxon>
        <taxon>Apostichopus</taxon>
    </lineage>
</organism>
<dbReference type="GO" id="GO:0016020">
    <property type="term" value="C:membrane"/>
    <property type="evidence" value="ECO:0007669"/>
    <property type="project" value="UniProtKB-SubCell"/>
</dbReference>
<dbReference type="PANTHER" id="PTHR20961">
    <property type="entry name" value="GLYCOSYLTRANSFERASE"/>
    <property type="match status" value="1"/>
</dbReference>
<dbReference type="PANTHER" id="PTHR20961:SF38">
    <property type="entry name" value="PROTEIN O-LINKED-MANNOSE BETA-1,4-N-ACETYLGLUCOSAMINYLTRANSFERASE 2"/>
    <property type="match status" value="1"/>
</dbReference>
<reference evidence="10 11" key="1">
    <citation type="journal article" date="2017" name="PLoS Biol.">
        <title>The sea cucumber genome provides insights into morphological evolution and visceral regeneration.</title>
        <authorList>
            <person name="Zhang X."/>
            <person name="Sun L."/>
            <person name="Yuan J."/>
            <person name="Sun Y."/>
            <person name="Gao Y."/>
            <person name="Zhang L."/>
            <person name="Li S."/>
            <person name="Dai H."/>
            <person name="Hamel J.F."/>
            <person name="Liu C."/>
            <person name="Yu Y."/>
            <person name="Liu S."/>
            <person name="Lin W."/>
            <person name="Guo K."/>
            <person name="Jin S."/>
            <person name="Xu P."/>
            <person name="Storey K.B."/>
            <person name="Huan P."/>
            <person name="Zhang T."/>
            <person name="Zhou Y."/>
            <person name="Zhang J."/>
            <person name="Lin C."/>
            <person name="Li X."/>
            <person name="Xing L."/>
            <person name="Huo D."/>
            <person name="Sun M."/>
            <person name="Wang L."/>
            <person name="Mercier A."/>
            <person name="Li F."/>
            <person name="Yang H."/>
            <person name="Xiang J."/>
        </authorList>
    </citation>
    <scope>NUCLEOTIDE SEQUENCE [LARGE SCALE GENOMIC DNA]</scope>
    <source>
        <strain evidence="10">Shaxun</strain>
        <tissue evidence="10">Muscle</tissue>
    </source>
</reference>
<accession>A0A2G8JNE1</accession>
<proteinExistence type="predicted"/>
<dbReference type="GO" id="GO:0097363">
    <property type="term" value="F:protein O-acetylglucosaminyltransferase activity"/>
    <property type="evidence" value="ECO:0007669"/>
    <property type="project" value="TreeGrafter"/>
</dbReference>
<keyword evidence="4" id="KW-0812">Transmembrane</keyword>
<protein>
    <submittedName>
        <fullName evidence="10">Glycosyltransferase</fullName>
    </submittedName>
</protein>
<feature type="chain" id="PRO_5013681344" evidence="8">
    <location>
        <begin position="20"/>
        <end position="401"/>
    </location>
</feature>
<evidence type="ECO:0000256" key="7">
    <source>
        <dbReference type="ARBA" id="ARBA00023180"/>
    </source>
</evidence>
<dbReference type="OrthoDB" id="529273at2759"/>
<evidence type="ECO:0000256" key="6">
    <source>
        <dbReference type="ARBA" id="ARBA00023136"/>
    </source>
</evidence>
<keyword evidence="2" id="KW-0328">Glycosyltransferase</keyword>
<dbReference type="InterPro" id="IPR007657">
    <property type="entry name" value="Glycosyltransferase_61"/>
</dbReference>
<evidence type="ECO:0000256" key="3">
    <source>
        <dbReference type="ARBA" id="ARBA00022679"/>
    </source>
</evidence>
<keyword evidence="11" id="KW-1185">Reference proteome</keyword>
<keyword evidence="8" id="KW-0732">Signal</keyword>
<evidence type="ECO:0000313" key="10">
    <source>
        <dbReference type="EMBL" id="PIK37284.1"/>
    </source>
</evidence>